<dbReference type="Proteomes" id="UP000179243">
    <property type="component" value="Unassembled WGS sequence"/>
</dbReference>
<comment type="caution">
    <text evidence="1">The sequence shown here is derived from an EMBL/GenBank/DDBJ whole genome shotgun (WGS) entry which is preliminary data.</text>
</comment>
<dbReference type="AlphaFoldDB" id="A0A1F7FFP7"/>
<name>A0A1F7FFP7_UNCRA</name>
<gene>
    <name evidence="1" type="ORF">A2519_05420</name>
</gene>
<organism evidence="1 2">
    <name type="scientific">Candidatus Raymondbacteria bacterium RIFOXYD12_FULL_49_13</name>
    <dbReference type="NCBI Taxonomy" id="1817890"/>
    <lineage>
        <taxon>Bacteria</taxon>
        <taxon>Raymondiibacteriota</taxon>
    </lineage>
</organism>
<reference evidence="1 2" key="1">
    <citation type="journal article" date="2016" name="Nat. Commun.">
        <title>Thousands of microbial genomes shed light on interconnected biogeochemical processes in an aquifer system.</title>
        <authorList>
            <person name="Anantharaman K."/>
            <person name="Brown C.T."/>
            <person name="Hug L.A."/>
            <person name="Sharon I."/>
            <person name="Castelle C.J."/>
            <person name="Probst A.J."/>
            <person name="Thomas B.C."/>
            <person name="Singh A."/>
            <person name="Wilkins M.J."/>
            <person name="Karaoz U."/>
            <person name="Brodie E.L."/>
            <person name="Williams K.H."/>
            <person name="Hubbard S.S."/>
            <person name="Banfield J.F."/>
        </authorList>
    </citation>
    <scope>NUCLEOTIDE SEQUENCE [LARGE SCALE GENOMIC DNA]</scope>
</reference>
<accession>A0A1F7FFP7</accession>
<proteinExistence type="predicted"/>
<dbReference type="EMBL" id="MFYX01000055">
    <property type="protein sequence ID" value="OGK05529.1"/>
    <property type="molecule type" value="Genomic_DNA"/>
</dbReference>
<evidence type="ECO:0000313" key="2">
    <source>
        <dbReference type="Proteomes" id="UP000179243"/>
    </source>
</evidence>
<evidence type="ECO:0000313" key="1">
    <source>
        <dbReference type="EMBL" id="OGK05529.1"/>
    </source>
</evidence>
<sequence>MALKGQLLELRNEGNYQFLLRVGVYDESAAPSDPKLPDDCQDEEGLPFDQPIEVFECRLDFSDPEKAVSYPQGALIESMRLLENNKDPGGLDPFRTRLWMIAYIVDSIIAEIFATDVLEVIYGDEYQHSCDQCGECGRIDAAQTDDTKSYSPPIPQCPAVKKPPAGKRCPDCGAQARGLNFSSDQVFVCDSCGRHFKLKSHA</sequence>
<protein>
    <submittedName>
        <fullName evidence="1">Uncharacterized protein</fullName>
    </submittedName>
</protein>